<keyword evidence="1" id="KW-0145">Chemotaxis</keyword>
<evidence type="ECO:0000313" key="6">
    <source>
        <dbReference type="EMBL" id="MCY1006270.1"/>
    </source>
</evidence>
<feature type="compositionally biased region" description="Basic and acidic residues" evidence="4">
    <location>
        <begin position="250"/>
        <end position="259"/>
    </location>
</feature>
<dbReference type="PANTHER" id="PTHR43531">
    <property type="entry name" value="PROTEIN ICFG"/>
    <property type="match status" value="1"/>
</dbReference>
<protein>
    <submittedName>
        <fullName evidence="6">Methyl-accepting chemotaxis protein</fullName>
    </submittedName>
</protein>
<sequence length="277" mass="29903">MTTETQIFNAVWSVIRRRILDRGVSATELCDNVIRRLGRLHRVEGRLRAGDTVLDQDNTLLPLLARATSLGITLYHGNRRIASTSALGVGKPGEIGGYADAKLVDVVLRKREIFKGSLKRNGLVYLVTARPLYPTTSPDETAPIGMIEAFQSEQSFYESLVAAARIGVEQRTAAQEEAADGMEGVIHFLDDVARRLQLLALNGNIIAAQAGEYGRAFRVVCRELGTLADRAKGTVTDVRKLMQTMGLEAGEGHGEEFGRARGSGAAGTSEGDPPLSV</sequence>
<feature type="domain" description="Methyl-accepting transducer" evidence="5">
    <location>
        <begin position="176"/>
        <end position="245"/>
    </location>
</feature>
<keyword evidence="7" id="KW-1185">Reference proteome</keyword>
<comment type="caution">
    <text evidence="6">The sequence shown here is derived from an EMBL/GenBank/DDBJ whole genome shotgun (WGS) entry which is preliminary data.</text>
</comment>
<feature type="region of interest" description="Disordered" evidence="4">
    <location>
        <begin position="249"/>
        <end position="277"/>
    </location>
</feature>
<dbReference type="Gene3D" id="1.10.287.950">
    <property type="entry name" value="Methyl-accepting chemotaxis protein"/>
    <property type="match status" value="1"/>
</dbReference>
<dbReference type="SUPFAM" id="SSF58104">
    <property type="entry name" value="Methyl-accepting chemotaxis protein (MCP) signaling domain"/>
    <property type="match status" value="1"/>
</dbReference>
<dbReference type="AlphaFoldDB" id="A0A9X3EN66"/>
<evidence type="ECO:0000256" key="4">
    <source>
        <dbReference type="SAM" id="MobiDB-lite"/>
    </source>
</evidence>
<dbReference type="GO" id="GO:0005886">
    <property type="term" value="C:plasma membrane"/>
    <property type="evidence" value="ECO:0007669"/>
    <property type="project" value="TreeGrafter"/>
</dbReference>
<evidence type="ECO:0000259" key="5">
    <source>
        <dbReference type="PROSITE" id="PS50111"/>
    </source>
</evidence>
<dbReference type="GO" id="GO:0006935">
    <property type="term" value="P:chemotaxis"/>
    <property type="evidence" value="ECO:0007669"/>
    <property type="project" value="UniProtKB-KW"/>
</dbReference>
<dbReference type="PANTHER" id="PTHR43531:SF11">
    <property type="entry name" value="METHYL-ACCEPTING CHEMOTAXIS PROTEIN 3"/>
    <property type="match status" value="1"/>
</dbReference>
<keyword evidence="3" id="KW-0807">Transducer</keyword>
<dbReference type="GO" id="GO:0004888">
    <property type="term" value="F:transmembrane signaling receptor activity"/>
    <property type="evidence" value="ECO:0007669"/>
    <property type="project" value="InterPro"/>
</dbReference>
<gene>
    <name evidence="6" type="ORF">OV079_12005</name>
</gene>
<name>A0A9X3EN66_9BACT</name>
<dbReference type="GO" id="GO:0007165">
    <property type="term" value="P:signal transduction"/>
    <property type="evidence" value="ECO:0007669"/>
    <property type="project" value="UniProtKB-KW"/>
</dbReference>
<accession>A0A9X3EN66</accession>
<comment type="similarity">
    <text evidence="2">Belongs to the methyl-accepting chemotaxis (MCP) protein family.</text>
</comment>
<dbReference type="InterPro" id="IPR004089">
    <property type="entry name" value="MCPsignal_dom"/>
</dbReference>
<dbReference type="InterPro" id="IPR051310">
    <property type="entry name" value="MCP_chemotaxis"/>
</dbReference>
<dbReference type="PROSITE" id="PS50111">
    <property type="entry name" value="CHEMOTAXIS_TRANSDUC_2"/>
    <property type="match status" value="1"/>
</dbReference>
<evidence type="ECO:0000256" key="3">
    <source>
        <dbReference type="PROSITE-ProRule" id="PRU00284"/>
    </source>
</evidence>
<evidence type="ECO:0000256" key="1">
    <source>
        <dbReference type="ARBA" id="ARBA00022500"/>
    </source>
</evidence>
<dbReference type="EMBL" id="JAPNKE010000002">
    <property type="protein sequence ID" value="MCY1006270.1"/>
    <property type="molecule type" value="Genomic_DNA"/>
</dbReference>
<evidence type="ECO:0000313" key="7">
    <source>
        <dbReference type="Proteomes" id="UP001150924"/>
    </source>
</evidence>
<dbReference type="PRINTS" id="PR00260">
    <property type="entry name" value="CHEMTRNSDUCR"/>
</dbReference>
<dbReference type="Pfam" id="PF00015">
    <property type="entry name" value="MCPsignal"/>
    <property type="match status" value="1"/>
</dbReference>
<dbReference type="RefSeq" id="WP_267778520.1">
    <property type="nucleotide sequence ID" value="NZ_JAPNKE010000002.1"/>
</dbReference>
<reference evidence="6" key="1">
    <citation type="submission" date="2022-11" db="EMBL/GenBank/DDBJ databases">
        <title>Minimal conservation of predation-associated metabolite biosynthetic gene clusters underscores biosynthetic potential of Myxococcota including descriptions for ten novel species: Archangium lansinium sp. nov., Myxococcus landrumus sp. nov., Nannocystis bai.</title>
        <authorList>
            <person name="Ahearne A."/>
            <person name="Stevens C."/>
            <person name="Phillips K."/>
        </authorList>
    </citation>
    <scope>NUCLEOTIDE SEQUENCE</scope>
    <source>
        <strain evidence="6">Na p29</strain>
    </source>
</reference>
<dbReference type="InterPro" id="IPR004090">
    <property type="entry name" value="Chemotax_Me-accpt_rcpt"/>
</dbReference>
<feature type="compositionally biased region" description="Low complexity" evidence="4">
    <location>
        <begin position="260"/>
        <end position="271"/>
    </location>
</feature>
<organism evidence="6 7">
    <name type="scientific">Nannocystis pusilla</name>
    <dbReference type="NCBI Taxonomy" id="889268"/>
    <lineage>
        <taxon>Bacteria</taxon>
        <taxon>Pseudomonadati</taxon>
        <taxon>Myxococcota</taxon>
        <taxon>Polyangia</taxon>
        <taxon>Nannocystales</taxon>
        <taxon>Nannocystaceae</taxon>
        <taxon>Nannocystis</taxon>
    </lineage>
</organism>
<evidence type="ECO:0000256" key="2">
    <source>
        <dbReference type="ARBA" id="ARBA00029447"/>
    </source>
</evidence>
<proteinExistence type="inferred from homology"/>
<dbReference type="Proteomes" id="UP001150924">
    <property type="component" value="Unassembled WGS sequence"/>
</dbReference>